<evidence type="ECO:0000256" key="1">
    <source>
        <dbReference type="SAM" id="MobiDB-lite"/>
    </source>
</evidence>
<protein>
    <recommendedName>
        <fullName evidence="3">Transglutaminase-like domain-containing protein</fullName>
    </recommendedName>
</protein>
<keyword evidence="5" id="KW-1185">Reference proteome</keyword>
<accession>A0ABQ5NPG8</accession>
<keyword evidence="2" id="KW-0472">Membrane</keyword>
<evidence type="ECO:0000256" key="2">
    <source>
        <dbReference type="SAM" id="Phobius"/>
    </source>
</evidence>
<feature type="transmembrane region" description="Helical" evidence="2">
    <location>
        <begin position="114"/>
        <end position="133"/>
    </location>
</feature>
<feature type="transmembrane region" description="Helical" evidence="2">
    <location>
        <begin position="140"/>
        <end position="158"/>
    </location>
</feature>
<feature type="transmembrane region" description="Helical" evidence="2">
    <location>
        <begin position="199"/>
        <end position="219"/>
    </location>
</feature>
<dbReference type="Pfam" id="PF01841">
    <property type="entry name" value="Transglut_core"/>
    <property type="match status" value="1"/>
</dbReference>
<evidence type="ECO:0000259" key="3">
    <source>
        <dbReference type="SMART" id="SM00460"/>
    </source>
</evidence>
<dbReference type="RefSeq" id="WP_264990174.1">
    <property type="nucleotide sequence ID" value="NZ_BRZA01000007.1"/>
</dbReference>
<proteinExistence type="predicted"/>
<feature type="transmembrane region" description="Helical" evidence="2">
    <location>
        <begin position="608"/>
        <end position="629"/>
    </location>
</feature>
<gene>
    <name evidence="4" type="primary">yebA</name>
    <name evidence="4" type="ORF">LYSBPC_33940</name>
</gene>
<organism evidence="4 5">
    <name type="scientific">Lysinibacillus piscis</name>
    <dbReference type="NCBI Taxonomy" id="2518931"/>
    <lineage>
        <taxon>Bacteria</taxon>
        <taxon>Bacillati</taxon>
        <taxon>Bacillota</taxon>
        <taxon>Bacilli</taxon>
        <taxon>Bacillales</taxon>
        <taxon>Bacillaceae</taxon>
        <taxon>Lysinibacillus</taxon>
    </lineage>
</organism>
<feature type="transmembrane region" description="Helical" evidence="2">
    <location>
        <begin position="36"/>
        <end position="54"/>
    </location>
</feature>
<dbReference type="InterPro" id="IPR021878">
    <property type="entry name" value="TgpA_N"/>
</dbReference>
<dbReference type="EMBL" id="BRZA01000007">
    <property type="protein sequence ID" value="GLC90267.1"/>
    <property type="molecule type" value="Genomic_DNA"/>
</dbReference>
<feature type="compositionally biased region" description="Basic and acidic residues" evidence="1">
    <location>
        <begin position="569"/>
        <end position="590"/>
    </location>
</feature>
<dbReference type="PANTHER" id="PTHR42736:SF1">
    <property type="entry name" value="PROTEIN-GLUTAMINE GAMMA-GLUTAMYLTRANSFERASE"/>
    <property type="match status" value="1"/>
</dbReference>
<dbReference type="InterPro" id="IPR025403">
    <property type="entry name" value="TgpA-like_C"/>
</dbReference>
<dbReference type="SUPFAM" id="SSF54001">
    <property type="entry name" value="Cysteine proteinases"/>
    <property type="match status" value="1"/>
</dbReference>
<dbReference type="Pfam" id="PF11992">
    <property type="entry name" value="TgpA_N"/>
    <property type="match status" value="1"/>
</dbReference>
<feature type="transmembrane region" description="Helical" evidence="2">
    <location>
        <begin position="164"/>
        <end position="187"/>
    </location>
</feature>
<dbReference type="Pfam" id="PF13559">
    <property type="entry name" value="DUF4129"/>
    <property type="match status" value="1"/>
</dbReference>
<evidence type="ECO:0000313" key="4">
    <source>
        <dbReference type="EMBL" id="GLC90267.1"/>
    </source>
</evidence>
<feature type="domain" description="Transglutaminase-like" evidence="3">
    <location>
        <begin position="472"/>
        <end position="546"/>
    </location>
</feature>
<dbReference type="InterPro" id="IPR052901">
    <property type="entry name" value="Bact_TGase-like"/>
</dbReference>
<feature type="transmembrane region" description="Helical" evidence="2">
    <location>
        <begin position="12"/>
        <end position="30"/>
    </location>
</feature>
<dbReference type="InterPro" id="IPR038765">
    <property type="entry name" value="Papain-like_cys_pep_sf"/>
</dbReference>
<keyword evidence="2" id="KW-1133">Transmembrane helix</keyword>
<reference evidence="4" key="1">
    <citation type="submission" date="2022-08" db="EMBL/GenBank/DDBJ databases">
        <title>Draft genome sequence of Lysinibacillus sp. strain KH24.</title>
        <authorList>
            <person name="Kanbe H."/>
            <person name="Itoh H."/>
        </authorList>
    </citation>
    <scope>NUCLEOTIDE SEQUENCE</scope>
    <source>
        <strain evidence="4">KH24</strain>
    </source>
</reference>
<dbReference type="PANTHER" id="PTHR42736">
    <property type="entry name" value="PROTEIN-GLUTAMINE GAMMA-GLUTAMYLTRANSFERASE"/>
    <property type="match status" value="1"/>
</dbReference>
<sequence length="730" mass="83705">MKKSLTNLGELTFAYIIIFFILREWLTPVMELTNTGMLHLFLVFIGLALVLSLLQIHPLLSGTIKIVYITWFVVFSYSKYPFLSRETIPYLANEWKLNMLAITSGNFGQVTDSFRTILFLALIWMLIYLIHHWVAVRKNIFYFLALTVFFIATLDTFSDYDGKVAIIKVLILGLILTGVLTIERLWIQSDQPVDVAKKWLITLPMIISILFVSVVAFSLPKTGPTWADPVPFIKNVTGYGNGGSGSRTVGYGEDDSQLGGPFQGDDTLVFTAKSQDRHYWRIDTKDTYTSKGWVKSKGTFEQLVYNENMRIPSSLPIGPSDQVRQTEIEMAMPMPFLLQTYGMISVATGDDAIFIQDTHNEKITVQQLDGKAKLLEKYQLTYSKPVYKDEELQLSNPAMLETLSSDFERFLQLPETVPQRVKDLAIRITQNQSSVYEQIKAIERYFTMNSFIYDKNEVAIPAEDEDYVDQFLFETKMGYCDNFSTSMIVLLRSVGIPARWVKGFASGEEGATVNDVKEYHVTNNNAHSWVEAYIPGTGWMEFEPTIGFTSNVNIDYDFTNETPQQEQPVKPEEQPKEQPEKQLEEEKEEHSPKNAIVAGVGFVEIWKWLKYVLIVLSIVLLFTGITLFVKRKTWLPKMHIHVYRRKEADWTNFDASYQVLVKQLARIGLRRKDGETLRVFAERVDAALETDEMSTLTAVYEQYIYGNSTQTSDFIKLKEIWENLINRTIG</sequence>
<keyword evidence="2" id="KW-0812">Transmembrane</keyword>
<evidence type="ECO:0000313" key="5">
    <source>
        <dbReference type="Proteomes" id="UP001065593"/>
    </source>
</evidence>
<dbReference type="SMART" id="SM00460">
    <property type="entry name" value="TGc"/>
    <property type="match status" value="1"/>
</dbReference>
<dbReference type="Gene3D" id="3.10.620.30">
    <property type="match status" value="1"/>
</dbReference>
<comment type="caution">
    <text evidence="4">The sequence shown here is derived from an EMBL/GenBank/DDBJ whole genome shotgun (WGS) entry which is preliminary data.</text>
</comment>
<dbReference type="InterPro" id="IPR002931">
    <property type="entry name" value="Transglutaminase-like"/>
</dbReference>
<feature type="region of interest" description="Disordered" evidence="1">
    <location>
        <begin position="562"/>
        <end position="590"/>
    </location>
</feature>
<dbReference type="Proteomes" id="UP001065593">
    <property type="component" value="Unassembled WGS sequence"/>
</dbReference>
<name>A0ABQ5NPG8_9BACI</name>